<accession>A0A2K0UTQ8</accession>
<comment type="caution">
    <text evidence="1">The sequence shown here is derived from an EMBL/GenBank/DDBJ whole genome shotgun (WGS) entry which is preliminary data.</text>
</comment>
<keyword evidence="2" id="KW-1185">Reference proteome</keyword>
<name>A0A2K0UTQ8_GIBNY</name>
<gene>
    <name evidence="1" type="ORF">FNYG_14240</name>
</gene>
<organism evidence="1 2">
    <name type="scientific">Gibberella nygamai</name>
    <name type="common">Bean root rot disease fungus</name>
    <name type="synonym">Fusarium nygamai</name>
    <dbReference type="NCBI Taxonomy" id="42673"/>
    <lineage>
        <taxon>Eukaryota</taxon>
        <taxon>Fungi</taxon>
        <taxon>Dikarya</taxon>
        <taxon>Ascomycota</taxon>
        <taxon>Pezizomycotina</taxon>
        <taxon>Sordariomycetes</taxon>
        <taxon>Hypocreomycetidae</taxon>
        <taxon>Hypocreales</taxon>
        <taxon>Nectriaceae</taxon>
        <taxon>Fusarium</taxon>
        <taxon>Fusarium fujikuroi species complex</taxon>
    </lineage>
</organism>
<dbReference type="EMBL" id="MTQA01000317">
    <property type="protein sequence ID" value="PNP61152.1"/>
    <property type="molecule type" value="Genomic_DNA"/>
</dbReference>
<reference evidence="1 2" key="1">
    <citation type="submission" date="2017-06" db="EMBL/GenBank/DDBJ databases">
        <title>Genome of Fusarium nygamai isolate CS10214.</title>
        <authorList>
            <person name="Gardiner D.M."/>
            <person name="Obanor F."/>
            <person name="Kazan K."/>
        </authorList>
    </citation>
    <scope>NUCLEOTIDE SEQUENCE [LARGE SCALE GENOMIC DNA]</scope>
    <source>
        <strain evidence="1 2">CS10214</strain>
    </source>
</reference>
<protein>
    <submittedName>
        <fullName evidence="1">Uncharacterized protein</fullName>
    </submittedName>
</protein>
<proteinExistence type="predicted"/>
<evidence type="ECO:0000313" key="2">
    <source>
        <dbReference type="Proteomes" id="UP000236664"/>
    </source>
</evidence>
<dbReference type="AlphaFoldDB" id="A0A2K0UTQ8"/>
<dbReference type="Proteomes" id="UP000236664">
    <property type="component" value="Unassembled WGS sequence"/>
</dbReference>
<sequence length="105" mass="11297">MRPFQPTGRTVGLNLEVGKGKPKPLVPPVEGLQDTSSVYPKVEGGLLHCGPFDALRAGHCVDGVLNHVFITGLEETASQVLAHFLNHLGPAFAVGQLFNIDIWQE</sequence>
<evidence type="ECO:0000313" key="1">
    <source>
        <dbReference type="EMBL" id="PNP61152.1"/>
    </source>
</evidence>